<keyword evidence="2" id="KW-0132">Cell division</keyword>
<evidence type="ECO:0000313" key="3">
    <source>
        <dbReference type="Proteomes" id="UP000278733"/>
    </source>
</evidence>
<dbReference type="Proteomes" id="UP000278733">
    <property type="component" value="Chromosome"/>
</dbReference>
<sequence>MPENAEKNLPIEEVEIEPEIIEDIKEELQPTEETETREKPSEGGFFSRLVKGLLKTKQNIGAGFRSFS</sequence>
<evidence type="ECO:0000256" key="1">
    <source>
        <dbReference type="SAM" id="MobiDB-lite"/>
    </source>
</evidence>
<protein>
    <submittedName>
        <fullName evidence="2">Cell division protein FtsY</fullName>
    </submittedName>
</protein>
<accession>A0A448MJX7</accession>
<organism evidence="2 3">
    <name type="scientific">Rodentibacter pneumotropicus</name>
    <dbReference type="NCBI Taxonomy" id="758"/>
    <lineage>
        <taxon>Bacteria</taxon>
        <taxon>Pseudomonadati</taxon>
        <taxon>Pseudomonadota</taxon>
        <taxon>Gammaproteobacteria</taxon>
        <taxon>Pasteurellales</taxon>
        <taxon>Pasteurellaceae</taxon>
        <taxon>Rodentibacter</taxon>
    </lineage>
</organism>
<name>A0A448MJX7_9PAST</name>
<reference evidence="2 3" key="1">
    <citation type="submission" date="2018-12" db="EMBL/GenBank/DDBJ databases">
        <authorList>
            <consortium name="Pathogen Informatics"/>
        </authorList>
    </citation>
    <scope>NUCLEOTIDE SEQUENCE [LARGE SCALE GENOMIC DNA]</scope>
    <source>
        <strain evidence="2 3">NCTC8284</strain>
    </source>
</reference>
<feature type="region of interest" description="Disordered" evidence="1">
    <location>
        <begin position="23"/>
        <end position="43"/>
    </location>
</feature>
<keyword evidence="2" id="KW-0131">Cell cycle</keyword>
<dbReference type="EMBL" id="LR134405">
    <property type="protein sequence ID" value="VEH65504.1"/>
    <property type="molecule type" value="Genomic_DNA"/>
</dbReference>
<feature type="compositionally biased region" description="Basic and acidic residues" evidence="1">
    <location>
        <begin position="23"/>
        <end position="41"/>
    </location>
</feature>
<dbReference type="AlphaFoldDB" id="A0A448MJX7"/>
<proteinExistence type="predicted"/>
<dbReference type="KEGG" id="rpne:NCTC8284_00649"/>
<evidence type="ECO:0000313" key="2">
    <source>
        <dbReference type="EMBL" id="VEH65504.1"/>
    </source>
</evidence>
<dbReference type="GO" id="GO:0051301">
    <property type="term" value="P:cell division"/>
    <property type="evidence" value="ECO:0007669"/>
    <property type="project" value="UniProtKB-KW"/>
</dbReference>
<gene>
    <name evidence="2" type="primary">ftsY_1</name>
    <name evidence="2" type="ORF">NCTC8284_00649</name>
</gene>